<proteinExistence type="predicted"/>
<sequence length="227" mass="24744">MTPIDKLQLEDEPLLPAVDAVYCAIEQASQIAQPVPAIAALPPMTRTSVQTLSVIAQQQPLAAATDSPTVATNAFGEMLHAVNYNISIIETSPFPSATTPWSPKIGVLFEIHPCGAWSSTSLGRSRYRPTATMKNNAARQAETLDQITPCFLVLVDAKETPALLDTGCPGIIISQRLHKALIKESPKAVMAFQQHHDVNPLMSINAQVLLLYGYFIQNDRRSENKKK</sequence>
<name>A0A915L131_ROMCU</name>
<dbReference type="Proteomes" id="UP000887565">
    <property type="component" value="Unplaced"/>
</dbReference>
<organism evidence="1 2">
    <name type="scientific">Romanomermis culicivorax</name>
    <name type="common">Nematode worm</name>
    <dbReference type="NCBI Taxonomy" id="13658"/>
    <lineage>
        <taxon>Eukaryota</taxon>
        <taxon>Metazoa</taxon>
        <taxon>Ecdysozoa</taxon>
        <taxon>Nematoda</taxon>
        <taxon>Enoplea</taxon>
        <taxon>Dorylaimia</taxon>
        <taxon>Mermithida</taxon>
        <taxon>Mermithoidea</taxon>
        <taxon>Mermithidae</taxon>
        <taxon>Romanomermis</taxon>
    </lineage>
</organism>
<accession>A0A915L131</accession>
<evidence type="ECO:0000313" key="1">
    <source>
        <dbReference type="Proteomes" id="UP000887565"/>
    </source>
</evidence>
<reference evidence="2" key="1">
    <citation type="submission" date="2022-11" db="UniProtKB">
        <authorList>
            <consortium name="WormBaseParasite"/>
        </authorList>
    </citation>
    <scope>IDENTIFICATION</scope>
</reference>
<dbReference type="WBParaSite" id="nRc.2.0.1.t44773-RA">
    <property type="protein sequence ID" value="nRc.2.0.1.t44773-RA"/>
    <property type="gene ID" value="nRc.2.0.1.g44773"/>
</dbReference>
<evidence type="ECO:0000313" key="2">
    <source>
        <dbReference type="WBParaSite" id="nRc.2.0.1.t44773-RA"/>
    </source>
</evidence>
<keyword evidence="1" id="KW-1185">Reference proteome</keyword>
<dbReference type="AlphaFoldDB" id="A0A915L131"/>
<protein>
    <submittedName>
        <fullName evidence="2">Uncharacterized protein</fullName>
    </submittedName>
</protein>